<dbReference type="Pfam" id="PF04093">
    <property type="entry name" value="MreD"/>
    <property type="match status" value="1"/>
</dbReference>
<feature type="transmembrane region" description="Helical" evidence="8">
    <location>
        <begin position="105"/>
        <end position="126"/>
    </location>
</feature>
<keyword evidence="3" id="KW-1003">Cell membrane</keyword>
<dbReference type="PANTHER" id="PTHR37484:SF1">
    <property type="entry name" value="ROD SHAPE-DETERMINING PROTEIN MRED"/>
    <property type="match status" value="1"/>
</dbReference>
<organism evidence="9 10">
    <name type="scientific">Zeimonas arvi</name>
    <dbReference type="NCBI Taxonomy" id="2498847"/>
    <lineage>
        <taxon>Bacteria</taxon>
        <taxon>Pseudomonadati</taxon>
        <taxon>Pseudomonadota</taxon>
        <taxon>Betaproteobacteria</taxon>
        <taxon>Burkholderiales</taxon>
        <taxon>Burkholderiaceae</taxon>
        <taxon>Zeimonas</taxon>
    </lineage>
</organism>
<keyword evidence="10" id="KW-1185">Reference proteome</keyword>
<evidence type="ECO:0000256" key="5">
    <source>
        <dbReference type="ARBA" id="ARBA00022960"/>
    </source>
</evidence>
<evidence type="ECO:0000313" key="9">
    <source>
        <dbReference type="EMBL" id="TXL65222.1"/>
    </source>
</evidence>
<dbReference type="AlphaFoldDB" id="A0A5C8NVU7"/>
<evidence type="ECO:0000256" key="2">
    <source>
        <dbReference type="ARBA" id="ARBA00007776"/>
    </source>
</evidence>
<evidence type="ECO:0000256" key="6">
    <source>
        <dbReference type="ARBA" id="ARBA00022989"/>
    </source>
</evidence>
<keyword evidence="4 8" id="KW-0812">Transmembrane</keyword>
<comment type="caution">
    <text evidence="9">The sequence shown here is derived from an EMBL/GenBank/DDBJ whole genome shotgun (WGS) entry which is preliminary data.</text>
</comment>
<dbReference type="Proteomes" id="UP000321548">
    <property type="component" value="Unassembled WGS sequence"/>
</dbReference>
<feature type="transmembrane region" description="Helical" evidence="8">
    <location>
        <begin position="40"/>
        <end position="63"/>
    </location>
</feature>
<feature type="transmembrane region" description="Helical" evidence="8">
    <location>
        <begin position="6"/>
        <end position="28"/>
    </location>
</feature>
<protein>
    <submittedName>
        <fullName evidence="9">Rod shape-determining protein MreD</fullName>
    </submittedName>
</protein>
<dbReference type="GO" id="GO:0008360">
    <property type="term" value="P:regulation of cell shape"/>
    <property type="evidence" value="ECO:0007669"/>
    <property type="project" value="UniProtKB-KW"/>
</dbReference>
<name>A0A5C8NVU7_9BURK</name>
<dbReference type="InterPro" id="IPR026034">
    <property type="entry name" value="MreD_proteobac"/>
</dbReference>
<evidence type="ECO:0000313" key="10">
    <source>
        <dbReference type="Proteomes" id="UP000321548"/>
    </source>
</evidence>
<comment type="similarity">
    <text evidence="2">Belongs to the MreD family.</text>
</comment>
<evidence type="ECO:0000256" key="3">
    <source>
        <dbReference type="ARBA" id="ARBA00022475"/>
    </source>
</evidence>
<dbReference type="NCBIfam" id="TIGR03426">
    <property type="entry name" value="shape_MreD"/>
    <property type="match status" value="1"/>
</dbReference>
<feature type="transmembrane region" description="Helical" evidence="8">
    <location>
        <begin position="75"/>
        <end position="93"/>
    </location>
</feature>
<sequence length="169" mass="18829">MPPQYLLLPASRAFITFSLIAAFVLNLLPWGRIPGVPDFMALALVFWNIHQPRMVGIGIAFLFGLLLDVHDASLLGQHALAYTLLSYGAMSLHRRVPWFEMPAQMLHVLPLFLLAQAVTLVVRLAVGGDFPGWGWFLPGIATTLLWPLADLLLLAPQRRAVDRDENRPI</sequence>
<dbReference type="InterPro" id="IPR007227">
    <property type="entry name" value="Cell_shape_determining_MreD"/>
</dbReference>
<evidence type="ECO:0000256" key="8">
    <source>
        <dbReference type="SAM" id="Phobius"/>
    </source>
</evidence>
<keyword evidence="7 8" id="KW-0472">Membrane</keyword>
<dbReference type="GO" id="GO:0005886">
    <property type="term" value="C:plasma membrane"/>
    <property type="evidence" value="ECO:0007669"/>
    <property type="project" value="UniProtKB-SubCell"/>
</dbReference>
<dbReference type="EMBL" id="VDUY01000004">
    <property type="protein sequence ID" value="TXL65222.1"/>
    <property type="molecule type" value="Genomic_DNA"/>
</dbReference>
<dbReference type="PANTHER" id="PTHR37484">
    <property type="entry name" value="ROD SHAPE-DETERMINING PROTEIN MRED"/>
    <property type="match status" value="1"/>
</dbReference>
<dbReference type="RefSeq" id="WP_147704776.1">
    <property type="nucleotide sequence ID" value="NZ_VDUY01000004.1"/>
</dbReference>
<comment type="subcellular location">
    <subcellularLocation>
        <location evidence="1">Cell membrane</location>
        <topology evidence="1">Multi-pass membrane protein</topology>
    </subcellularLocation>
</comment>
<evidence type="ECO:0000256" key="1">
    <source>
        <dbReference type="ARBA" id="ARBA00004651"/>
    </source>
</evidence>
<proteinExistence type="inferred from homology"/>
<gene>
    <name evidence="9" type="primary">mreD</name>
    <name evidence="9" type="ORF">FHP08_10480</name>
</gene>
<reference evidence="9 10" key="1">
    <citation type="submission" date="2019-06" db="EMBL/GenBank/DDBJ databases">
        <title>Quisquiliibacterium sp. nov., isolated from a maize field.</title>
        <authorList>
            <person name="Lin S.-Y."/>
            <person name="Tsai C.-F."/>
            <person name="Young C.-C."/>
        </authorList>
    </citation>
    <scope>NUCLEOTIDE SEQUENCE [LARGE SCALE GENOMIC DNA]</scope>
    <source>
        <strain evidence="9 10">CC-CFT501</strain>
    </source>
</reference>
<evidence type="ECO:0000256" key="7">
    <source>
        <dbReference type="ARBA" id="ARBA00023136"/>
    </source>
</evidence>
<dbReference type="PIRSF" id="PIRSF018472">
    <property type="entry name" value="MreD_proteobac"/>
    <property type="match status" value="1"/>
</dbReference>
<accession>A0A5C8NVU7</accession>
<keyword evidence="6 8" id="KW-1133">Transmembrane helix</keyword>
<feature type="transmembrane region" description="Helical" evidence="8">
    <location>
        <begin position="132"/>
        <end position="154"/>
    </location>
</feature>
<keyword evidence="5" id="KW-0133">Cell shape</keyword>
<dbReference type="OrthoDB" id="5297408at2"/>
<evidence type="ECO:0000256" key="4">
    <source>
        <dbReference type="ARBA" id="ARBA00022692"/>
    </source>
</evidence>